<comment type="caution">
    <text evidence="1">The sequence shown here is derived from an EMBL/GenBank/DDBJ whole genome shotgun (WGS) entry which is preliminary data.</text>
</comment>
<evidence type="ECO:0000313" key="1">
    <source>
        <dbReference type="EMBL" id="RAJ33361.1"/>
    </source>
</evidence>
<dbReference type="Proteomes" id="UP000249754">
    <property type="component" value="Unassembled WGS sequence"/>
</dbReference>
<organism evidence="1 2">
    <name type="scientific">Pedobacter cryoconitis</name>
    <dbReference type="NCBI Taxonomy" id="188932"/>
    <lineage>
        <taxon>Bacteria</taxon>
        <taxon>Pseudomonadati</taxon>
        <taxon>Bacteroidota</taxon>
        <taxon>Sphingobacteriia</taxon>
        <taxon>Sphingobacteriales</taxon>
        <taxon>Sphingobacteriaceae</taxon>
        <taxon>Pedobacter</taxon>
    </lineage>
</organism>
<dbReference type="EMBL" id="QLLR01000004">
    <property type="protein sequence ID" value="RAJ33361.1"/>
    <property type="molecule type" value="Genomic_DNA"/>
</dbReference>
<name>A0A327SWG7_9SPHI</name>
<accession>A0A327SWG7</accession>
<dbReference type="AlphaFoldDB" id="A0A327SWG7"/>
<proteinExistence type="predicted"/>
<reference evidence="1 2" key="1">
    <citation type="submission" date="2018-06" db="EMBL/GenBank/DDBJ databases">
        <title>Genomic Encyclopedia of Archaeal and Bacterial Type Strains, Phase II (KMG-II): from individual species to whole genera.</title>
        <authorList>
            <person name="Goeker M."/>
        </authorList>
    </citation>
    <scope>NUCLEOTIDE SEQUENCE [LARGE SCALE GENOMIC DNA]</scope>
    <source>
        <strain evidence="1 2">DSM 14825</strain>
    </source>
</reference>
<evidence type="ECO:0000313" key="2">
    <source>
        <dbReference type="Proteomes" id="UP000249754"/>
    </source>
</evidence>
<gene>
    <name evidence="1" type="ORF">LY11_01403</name>
</gene>
<sequence>MSRLWYAYTDSGSYSNPNNYTRTFAMPACRNGARLCAVFATEGPLVGCPGNQMPGIHPLVISANIQTYIAGGLVQLVATPQPIPPDDAYVFLNRNSWSFNNELFK</sequence>
<protein>
    <submittedName>
        <fullName evidence="1">Uncharacterized protein</fullName>
    </submittedName>
</protein>